<organism evidence="1 2">
    <name type="scientific">Blautia faecicola</name>
    <dbReference type="NCBI Taxonomy" id="2509240"/>
    <lineage>
        <taxon>Bacteria</taxon>
        <taxon>Bacillati</taxon>
        <taxon>Bacillota</taxon>
        <taxon>Clostridia</taxon>
        <taxon>Lachnospirales</taxon>
        <taxon>Lachnospiraceae</taxon>
        <taxon>Blautia</taxon>
    </lineage>
</organism>
<gene>
    <name evidence="1" type="ORF">ETP43_03295</name>
</gene>
<dbReference type="Pfam" id="PF20574">
    <property type="entry name" value="DUF6783"/>
    <property type="match status" value="1"/>
</dbReference>
<evidence type="ECO:0000313" key="2">
    <source>
        <dbReference type="Proteomes" id="UP000290106"/>
    </source>
</evidence>
<sequence>MKNHSCNLHAPLCGIFYLHSVDVARYAALIQAKSPTNCDAHLAESLFQTRSRTSDDSERRK</sequence>
<accession>A0A4Q1RFM6</accession>
<name>A0A4Q1RFM6_9FIRM</name>
<reference evidence="1 2" key="1">
    <citation type="submission" date="2019-01" db="EMBL/GenBank/DDBJ databases">
        <title>Blautia sp. nov. KGMB01111 isolated human feces.</title>
        <authorList>
            <person name="Park J.-E."/>
            <person name="Kim J.-S."/>
            <person name="Park S.-H."/>
        </authorList>
    </citation>
    <scope>NUCLEOTIDE SEQUENCE [LARGE SCALE GENOMIC DNA]</scope>
    <source>
        <strain evidence="1 2">KGMB01111</strain>
    </source>
</reference>
<comment type="caution">
    <text evidence="1">The sequence shown here is derived from an EMBL/GenBank/DDBJ whole genome shotgun (WGS) entry which is preliminary data.</text>
</comment>
<dbReference type="EMBL" id="SDKC01000001">
    <property type="protein sequence ID" value="RXS74342.1"/>
    <property type="molecule type" value="Genomic_DNA"/>
</dbReference>
<dbReference type="AlphaFoldDB" id="A0A4Q1RFM6"/>
<evidence type="ECO:0000313" key="1">
    <source>
        <dbReference type="EMBL" id="RXS74342.1"/>
    </source>
</evidence>
<dbReference type="InterPro" id="IPR046710">
    <property type="entry name" value="DUF6783"/>
</dbReference>
<proteinExistence type="predicted"/>
<keyword evidence="2" id="KW-1185">Reference proteome</keyword>
<dbReference type="OrthoDB" id="2063008at2"/>
<dbReference type="Proteomes" id="UP000290106">
    <property type="component" value="Unassembled WGS sequence"/>
</dbReference>
<protein>
    <submittedName>
        <fullName evidence="1">Uncharacterized protein</fullName>
    </submittedName>
</protein>